<dbReference type="Proteomes" id="UP001056268">
    <property type="component" value="Chromosome"/>
</dbReference>
<evidence type="ECO:0000313" key="1">
    <source>
        <dbReference type="EMBL" id="URW78289.1"/>
    </source>
</evidence>
<dbReference type="EMBL" id="CP098324">
    <property type="protein sequence ID" value="URW78289.1"/>
    <property type="molecule type" value="Genomic_DNA"/>
</dbReference>
<accession>A0ABY4U4L4</accession>
<dbReference type="RefSeq" id="WP_232218639.1">
    <property type="nucleotide sequence ID" value="NZ_CP010969.1"/>
</dbReference>
<name>A0ABY4U4L4_RICCR</name>
<dbReference type="SUPFAM" id="SSF53474">
    <property type="entry name" value="alpha/beta-Hydrolases"/>
    <property type="match status" value="1"/>
</dbReference>
<reference evidence="1" key="1">
    <citation type="submission" date="2022-05" db="EMBL/GenBank/DDBJ databases">
        <title>Tracking Rickettsia raoultii infection dynamics in vivo by bioorthogonal metabolic labeling.</title>
        <authorList>
            <person name="Zhu D.-Y."/>
            <person name="Jia N."/>
            <person name="Li C."/>
            <person name="Zhang M.-Z."/>
            <person name="Liu H.-B."/>
            <person name="Cao W.-C."/>
        </authorList>
    </citation>
    <scope>NUCLEOTIDE SEQUENCE</scope>
    <source>
        <strain evidence="1">BIME</strain>
    </source>
</reference>
<dbReference type="Gene3D" id="3.40.50.1820">
    <property type="entry name" value="alpha/beta hydrolase"/>
    <property type="match status" value="1"/>
</dbReference>
<dbReference type="InterPro" id="IPR029058">
    <property type="entry name" value="AB_hydrolase_fold"/>
</dbReference>
<evidence type="ECO:0000313" key="2">
    <source>
        <dbReference type="Proteomes" id="UP001056268"/>
    </source>
</evidence>
<proteinExistence type="predicted"/>
<organism evidence="1 2">
    <name type="scientific">Rickettsia conorii subsp. raoultii</name>
    <dbReference type="NCBI Taxonomy" id="369822"/>
    <lineage>
        <taxon>Bacteria</taxon>
        <taxon>Pseudomonadati</taxon>
        <taxon>Pseudomonadota</taxon>
        <taxon>Alphaproteobacteria</taxon>
        <taxon>Rickettsiales</taxon>
        <taxon>Rickettsiaceae</taxon>
        <taxon>Rickettsieae</taxon>
        <taxon>Rickettsia</taxon>
        <taxon>spotted fever group</taxon>
    </lineage>
</organism>
<keyword evidence="2" id="KW-1185">Reference proteome</keyword>
<sequence>MKADVFSSKNLVNYSQTISDYQTIIVCLEKHAPSFVHLDFSNLHLMLTQLEEIAAKIQNNNFIGNVSWGKMPNASSELVQKIESKIILNNQNYKHHPTDFVHGLFSLHAYMDSTGNDIVEFAVEKENNEKVKTRNEQLKDWKVFKIFNKPEIGRYYAVAYVNEKVKQMVLTYRGTTFEKLDLLKTNSPFKAHFKSILGGQIVAQQAAAYEATKEITKYAEENNYNLSFTGHSLGVWLAELSLYFAHRDFHYPKAKAITFDSPGLATENLQPQMYSHETTFDVKNLNITTYLSAPNFVNVCNPHINKAYRLFPKITPKHTGKIINILNKTPLIKNYAPLLEGVLSLSGYLLDPMLDAFDPKTGKPIKYEEVLDWPRIEYNPKDNTLINKALDIFIPLANNLIYKNATATTFGSFLEVIDQLISGNMQPDNF</sequence>
<dbReference type="Pfam" id="PF26363">
    <property type="entry name" value="Phospholipase-like"/>
    <property type="match status" value="1"/>
</dbReference>
<gene>
    <name evidence="1" type="ORF">NBT09_02905</name>
</gene>
<protein>
    <submittedName>
        <fullName evidence="1">DUF2974 domain-containing protein</fullName>
    </submittedName>
</protein>